<keyword evidence="1" id="KW-0723">Serine/threonine-protein kinase</keyword>
<dbReference type="OrthoDB" id="337284at2759"/>
<proteinExistence type="predicted"/>
<dbReference type="GO" id="GO:0005952">
    <property type="term" value="C:cAMP-dependent protein kinase complex"/>
    <property type="evidence" value="ECO:0007669"/>
    <property type="project" value="TreeGrafter"/>
</dbReference>
<gene>
    <name evidence="8" type="primary">Contig8263.g8810</name>
    <name evidence="8" type="ORF">STYLEM_3619</name>
</gene>
<dbReference type="PROSITE" id="PS50011">
    <property type="entry name" value="PROTEIN_KINASE_DOM"/>
    <property type="match status" value="1"/>
</dbReference>
<protein>
    <submittedName>
        <fullName evidence="8">Protein kinase domain containing protein</fullName>
    </submittedName>
</protein>
<dbReference type="InterPro" id="IPR011009">
    <property type="entry name" value="Kinase-like_dom_sf"/>
</dbReference>
<dbReference type="SUPFAM" id="SSF56112">
    <property type="entry name" value="Protein kinase-like (PK-like)"/>
    <property type="match status" value="1"/>
</dbReference>
<dbReference type="InParanoid" id="A0A077ZYD0"/>
<dbReference type="PANTHER" id="PTHR24353:SF37">
    <property type="entry name" value="CAMP-DEPENDENT PROTEIN KINASE CATALYTIC SUBUNIT PRKX"/>
    <property type="match status" value="1"/>
</dbReference>
<evidence type="ECO:0000259" key="7">
    <source>
        <dbReference type="PROSITE" id="PS50011"/>
    </source>
</evidence>
<dbReference type="AlphaFoldDB" id="A0A077ZYD0"/>
<name>A0A077ZYD0_STYLE</name>
<dbReference type="Gene3D" id="3.30.200.20">
    <property type="entry name" value="Phosphorylase Kinase, domain 1"/>
    <property type="match status" value="1"/>
</dbReference>
<dbReference type="InterPro" id="IPR000719">
    <property type="entry name" value="Prot_kinase_dom"/>
</dbReference>
<dbReference type="GO" id="GO:0005524">
    <property type="term" value="F:ATP binding"/>
    <property type="evidence" value="ECO:0007669"/>
    <property type="project" value="UniProtKB-KW"/>
</dbReference>
<accession>A0A077ZYD0</accession>
<dbReference type="Proteomes" id="UP000039865">
    <property type="component" value="Unassembled WGS sequence"/>
</dbReference>
<reference evidence="8 9" key="1">
    <citation type="submission" date="2014-06" db="EMBL/GenBank/DDBJ databases">
        <authorList>
            <person name="Swart Estienne"/>
        </authorList>
    </citation>
    <scope>NUCLEOTIDE SEQUENCE [LARGE SCALE GENOMIC DNA]</scope>
    <source>
        <strain evidence="8 9">130c</strain>
    </source>
</reference>
<keyword evidence="9" id="KW-1185">Reference proteome</keyword>
<evidence type="ECO:0000256" key="2">
    <source>
        <dbReference type="ARBA" id="ARBA00022679"/>
    </source>
</evidence>
<feature type="transmembrane region" description="Helical" evidence="6">
    <location>
        <begin position="12"/>
        <end position="31"/>
    </location>
</feature>
<dbReference type="Pfam" id="PF00069">
    <property type="entry name" value="Pkinase"/>
    <property type="match status" value="1"/>
</dbReference>
<keyword evidence="2" id="KW-0808">Transferase</keyword>
<dbReference type="PANTHER" id="PTHR24353">
    <property type="entry name" value="CYCLIC NUCLEOTIDE-DEPENDENT PROTEIN KINASE"/>
    <property type="match status" value="1"/>
</dbReference>
<keyword evidence="4 8" id="KW-0418">Kinase</keyword>
<dbReference type="EMBL" id="CCKQ01003515">
    <property type="protein sequence ID" value="CDW74637.1"/>
    <property type="molecule type" value="Genomic_DNA"/>
</dbReference>
<feature type="domain" description="Protein kinase" evidence="7">
    <location>
        <begin position="141"/>
        <end position="432"/>
    </location>
</feature>
<evidence type="ECO:0000313" key="8">
    <source>
        <dbReference type="EMBL" id="CDW74637.1"/>
    </source>
</evidence>
<keyword evidence="5" id="KW-0067">ATP-binding</keyword>
<dbReference type="Gene3D" id="1.10.510.10">
    <property type="entry name" value="Transferase(Phosphotransferase) domain 1"/>
    <property type="match status" value="1"/>
</dbReference>
<evidence type="ECO:0000256" key="4">
    <source>
        <dbReference type="ARBA" id="ARBA00022777"/>
    </source>
</evidence>
<keyword evidence="6" id="KW-1133">Transmembrane helix</keyword>
<evidence type="ECO:0000313" key="9">
    <source>
        <dbReference type="Proteomes" id="UP000039865"/>
    </source>
</evidence>
<evidence type="ECO:0000256" key="6">
    <source>
        <dbReference type="SAM" id="Phobius"/>
    </source>
</evidence>
<evidence type="ECO:0000256" key="5">
    <source>
        <dbReference type="ARBA" id="ARBA00022840"/>
    </source>
</evidence>
<keyword evidence="3" id="KW-0547">Nucleotide-binding</keyword>
<organism evidence="8 9">
    <name type="scientific">Stylonychia lemnae</name>
    <name type="common">Ciliate</name>
    <dbReference type="NCBI Taxonomy" id="5949"/>
    <lineage>
        <taxon>Eukaryota</taxon>
        <taxon>Sar</taxon>
        <taxon>Alveolata</taxon>
        <taxon>Ciliophora</taxon>
        <taxon>Intramacronucleata</taxon>
        <taxon>Spirotrichea</taxon>
        <taxon>Stichotrichia</taxon>
        <taxon>Sporadotrichida</taxon>
        <taxon>Oxytrichidae</taxon>
        <taxon>Stylonychinae</taxon>
        <taxon>Stylonychia</taxon>
    </lineage>
</organism>
<sequence>MRETNVWMIRKMRWLLWGFVGFIPMYRNFYWDYQGRRVALKKWLAGKSEDEQRQEAESLRANWGYKPRYEPVYEFSLKKSKYDTQSREDYFKDSPRLVVTSGLDRQESRLTPKEVRTIVSIAKEHNRTPGLFDYNVPQTFYSLYPEIDQESYVTIGSNKKEDCVIELVQYQDRKYVLKSFIKAQLKKNDARTSQVLNERDMLRETNFPNLNRLVTTTKDENRICLILELAEGSDLVQLLRTYKTLPQNLVRIVVAQILMTFEYLHAEDILYNDLKASHVFIAPNLRIELVDLGLSEQYQDGGTAKPAGTFHSMSPEMCKLYLKTSCECEIDYQKDLATTDSDLYSLGVLIVELLLGKPPHDYVFKPNERTFDEKQDYLHKVKDGLKQEYFDSIKDKLSEDAYDFVCGLLRKEAKSRLGSGKKFNELWNHKFMGEEMKKLAQNLVHDKTYKLSEDLEHEFDDILDFVSIAGVYQDREDDIDAEAQAAFDGF</sequence>
<keyword evidence="6" id="KW-0812">Transmembrane</keyword>
<keyword evidence="6" id="KW-0472">Membrane</keyword>
<evidence type="ECO:0000256" key="1">
    <source>
        <dbReference type="ARBA" id="ARBA00022527"/>
    </source>
</evidence>
<evidence type="ECO:0000256" key="3">
    <source>
        <dbReference type="ARBA" id="ARBA00022741"/>
    </source>
</evidence>
<dbReference type="GO" id="GO:0004691">
    <property type="term" value="F:cAMP-dependent protein kinase activity"/>
    <property type="evidence" value="ECO:0007669"/>
    <property type="project" value="TreeGrafter"/>
</dbReference>